<protein>
    <submittedName>
        <fullName evidence="1">Uncharacterized protein</fullName>
    </submittedName>
</protein>
<dbReference type="AlphaFoldDB" id="A0A067CU44"/>
<proteinExistence type="predicted"/>
<gene>
    <name evidence="1" type="ORF">SPRG_01317</name>
</gene>
<organism evidence="1 2">
    <name type="scientific">Saprolegnia parasitica (strain CBS 223.65)</name>
    <dbReference type="NCBI Taxonomy" id="695850"/>
    <lineage>
        <taxon>Eukaryota</taxon>
        <taxon>Sar</taxon>
        <taxon>Stramenopiles</taxon>
        <taxon>Oomycota</taxon>
        <taxon>Saprolegniomycetes</taxon>
        <taxon>Saprolegniales</taxon>
        <taxon>Saprolegniaceae</taxon>
        <taxon>Saprolegnia</taxon>
    </lineage>
</organism>
<evidence type="ECO:0000313" key="2">
    <source>
        <dbReference type="Proteomes" id="UP000030745"/>
    </source>
</evidence>
<name>A0A067CU44_SAPPC</name>
<keyword evidence="2" id="KW-1185">Reference proteome</keyword>
<dbReference type="OrthoDB" id="10552926at2759"/>
<reference evidence="1 2" key="1">
    <citation type="journal article" date="2013" name="PLoS Genet.">
        <title>Distinctive expansion of potential virulence genes in the genome of the oomycete fish pathogen Saprolegnia parasitica.</title>
        <authorList>
            <person name="Jiang R.H."/>
            <person name="de Bruijn I."/>
            <person name="Haas B.J."/>
            <person name="Belmonte R."/>
            <person name="Lobach L."/>
            <person name="Christie J."/>
            <person name="van den Ackerveken G."/>
            <person name="Bottin A."/>
            <person name="Bulone V."/>
            <person name="Diaz-Moreno S.M."/>
            <person name="Dumas B."/>
            <person name="Fan L."/>
            <person name="Gaulin E."/>
            <person name="Govers F."/>
            <person name="Grenville-Briggs L.J."/>
            <person name="Horner N.R."/>
            <person name="Levin J.Z."/>
            <person name="Mammella M."/>
            <person name="Meijer H.J."/>
            <person name="Morris P."/>
            <person name="Nusbaum C."/>
            <person name="Oome S."/>
            <person name="Phillips A.J."/>
            <person name="van Rooyen D."/>
            <person name="Rzeszutek E."/>
            <person name="Saraiva M."/>
            <person name="Secombes C.J."/>
            <person name="Seidl M.F."/>
            <person name="Snel B."/>
            <person name="Stassen J.H."/>
            <person name="Sykes S."/>
            <person name="Tripathy S."/>
            <person name="van den Berg H."/>
            <person name="Vega-Arreguin J.C."/>
            <person name="Wawra S."/>
            <person name="Young S.K."/>
            <person name="Zeng Q."/>
            <person name="Dieguez-Uribeondo J."/>
            <person name="Russ C."/>
            <person name="Tyler B.M."/>
            <person name="van West P."/>
        </authorList>
    </citation>
    <scope>NUCLEOTIDE SEQUENCE [LARGE SCALE GENOMIC DNA]</scope>
    <source>
        <strain evidence="1 2">CBS 223.65</strain>
    </source>
</reference>
<dbReference type="VEuPathDB" id="FungiDB:SPRG_01317"/>
<sequence>MVTRAADYLRALKPVKWTVHGNLSTAAHPDKRSLFGVRSSNFVESDNAKNIHNGVWFNLPFAALFIIMEDTMTTVSKRVSEVEDMDQTRKLTPYAAKDGLYYVSCICRAVI</sequence>
<dbReference type="EMBL" id="KK583191">
    <property type="protein sequence ID" value="KDO34043.1"/>
    <property type="molecule type" value="Genomic_DNA"/>
</dbReference>
<accession>A0A067CU44</accession>
<dbReference type="GeneID" id="24123914"/>
<evidence type="ECO:0000313" key="1">
    <source>
        <dbReference type="EMBL" id="KDO34043.1"/>
    </source>
</evidence>
<dbReference type="Proteomes" id="UP000030745">
    <property type="component" value="Unassembled WGS sequence"/>
</dbReference>
<dbReference type="RefSeq" id="XP_012194928.1">
    <property type="nucleotide sequence ID" value="XM_012339538.1"/>
</dbReference>
<dbReference type="KEGG" id="spar:SPRG_01317"/>